<dbReference type="Proteomes" id="UP000009375">
    <property type="component" value="Unassembled WGS sequence"/>
</dbReference>
<dbReference type="PIRSF" id="PIRSF000349">
    <property type="entry name" value="SODismutase"/>
    <property type="match status" value="1"/>
</dbReference>
<dbReference type="PRINTS" id="PR01703">
    <property type="entry name" value="MNSODISMTASE"/>
</dbReference>
<feature type="binding site" evidence="5">
    <location>
        <position position="29"/>
    </location>
    <ligand>
        <name>Mn(2+)</name>
        <dbReference type="ChEBI" id="CHEBI:29035"/>
    </ligand>
</feature>
<comment type="function">
    <text evidence="6">Destroys radicals which are normally produced within the cells and which are toxic to biological systems.</text>
</comment>
<dbReference type="InterPro" id="IPR001189">
    <property type="entry name" value="Mn/Fe_SOD"/>
</dbReference>
<sequence>MANYDDQYEIQKLNYKSLEGFSEKQISFHHDVHYAGYVKKRNEVHSKLKTVDKAAANANYSEFRSLKKEETFNASGQLLHELYFEMFGGDGKYTDDMPLIKKINEDFGSFENFKLEMMATAKAARGWAILAIDPTDNKLRAFLADVHNDGAVWGSIPIIALDVYEHAFYVDYGPDKAKYLEPFFSNLDWKKLNERYIKFQNVYKK</sequence>
<dbReference type="InterPro" id="IPR036314">
    <property type="entry name" value="SOD_C_sf"/>
</dbReference>
<evidence type="ECO:0000256" key="6">
    <source>
        <dbReference type="RuleBase" id="RU000414"/>
    </source>
</evidence>
<dbReference type="PANTHER" id="PTHR11404:SF6">
    <property type="entry name" value="SUPEROXIDE DISMUTASE [MN], MITOCHONDRIAL"/>
    <property type="match status" value="1"/>
</dbReference>
<evidence type="ECO:0000256" key="3">
    <source>
        <dbReference type="ARBA" id="ARBA00022723"/>
    </source>
</evidence>
<dbReference type="InterPro" id="IPR019832">
    <property type="entry name" value="Mn/Fe_SOD_C"/>
</dbReference>
<comment type="similarity">
    <text evidence="1 6">Belongs to the iron/manganese superoxide dismutase family.</text>
</comment>
<feature type="binding site" evidence="5">
    <location>
        <position position="80"/>
    </location>
    <ligand>
        <name>Mn(2+)</name>
        <dbReference type="ChEBI" id="CHEBI:29035"/>
    </ligand>
</feature>
<dbReference type="InterPro" id="IPR036324">
    <property type="entry name" value="Mn/Fe_SOD_N_sf"/>
</dbReference>
<dbReference type="InterPro" id="IPR019831">
    <property type="entry name" value="Mn/Fe_SOD_N"/>
</dbReference>
<evidence type="ECO:0000313" key="9">
    <source>
        <dbReference type="EMBL" id="EEZ93306.1"/>
    </source>
</evidence>
<feature type="binding site" evidence="5">
    <location>
        <position position="166"/>
    </location>
    <ligand>
        <name>Mn(2+)</name>
        <dbReference type="ChEBI" id="CHEBI:29035"/>
    </ligand>
</feature>
<evidence type="ECO:0000259" key="8">
    <source>
        <dbReference type="Pfam" id="PF02777"/>
    </source>
</evidence>
<dbReference type="Gene3D" id="3.55.40.20">
    <property type="entry name" value="Iron/manganese superoxide dismutase, C-terminal domain"/>
    <property type="match status" value="1"/>
</dbReference>
<dbReference type="AlphaFoldDB" id="D2EEC7"/>
<feature type="binding site" evidence="5">
    <location>
        <position position="162"/>
    </location>
    <ligand>
        <name>Mn(2+)</name>
        <dbReference type="ChEBI" id="CHEBI:29035"/>
    </ligand>
</feature>
<dbReference type="SUPFAM" id="SSF46609">
    <property type="entry name" value="Fe,Mn superoxide dismutase (SOD), N-terminal domain"/>
    <property type="match status" value="1"/>
</dbReference>
<comment type="catalytic activity">
    <reaction evidence="6">
        <text>2 superoxide + 2 H(+) = H2O2 + O2</text>
        <dbReference type="Rhea" id="RHEA:20696"/>
        <dbReference type="ChEBI" id="CHEBI:15378"/>
        <dbReference type="ChEBI" id="CHEBI:15379"/>
        <dbReference type="ChEBI" id="CHEBI:16240"/>
        <dbReference type="ChEBI" id="CHEBI:18421"/>
        <dbReference type="EC" id="1.15.1.1"/>
    </reaction>
</comment>
<evidence type="ECO:0000256" key="1">
    <source>
        <dbReference type="ARBA" id="ARBA00008714"/>
    </source>
</evidence>
<dbReference type="EC" id="1.15.1.1" evidence="2 6"/>
<keyword evidence="3 5" id="KW-0479">Metal-binding</keyword>
<evidence type="ECO:0000313" key="10">
    <source>
        <dbReference type="Proteomes" id="UP000009375"/>
    </source>
</evidence>
<proteinExistence type="inferred from homology"/>
<evidence type="ECO:0000256" key="5">
    <source>
        <dbReference type="PIRSR" id="PIRSR000349-1"/>
    </source>
</evidence>
<dbReference type="SUPFAM" id="SSF54719">
    <property type="entry name" value="Fe,Mn superoxide dismutase (SOD), C-terminal domain"/>
    <property type="match status" value="1"/>
</dbReference>
<organism evidence="9 10">
    <name type="scientific">Candidatus Parvarchaeum acidiphilum ARMAN-4</name>
    <dbReference type="NCBI Taxonomy" id="662760"/>
    <lineage>
        <taxon>Archaea</taxon>
        <taxon>Candidatus Parvarchaeota</taxon>
        <taxon>Candidatus Parvarchaeum</taxon>
    </lineage>
</organism>
<evidence type="ECO:0000256" key="4">
    <source>
        <dbReference type="ARBA" id="ARBA00023002"/>
    </source>
</evidence>
<dbReference type="Gene3D" id="1.10.287.990">
    <property type="entry name" value="Fe,Mn superoxide dismutase (SOD) domain"/>
    <property type="match status" value="1"/>
</dbReference>
<feature type="domain" description="Manganese/iron superoxide dismutase C-terminal" evidence="8">
    <location>
        <begin position="98"/>
        <end position="195"/>
    </location>
</feature>
<dbReference type="InterPro" id="IPR050265">
    <property type="entry name" value="Fe/Mn_Superoxide_Dismutase"/>
</dbReference>
<dbReference type="GO" id="GO:0046872">
    <property type="term" value="F:metal ion binding"/>
    <property type="evidence" value="ECO:0007669"/>
    <property type="project" value="UniProtKB-KW"/>
</dbReference>
<dbReference type="Pfam" id="PF02777">
    <property type="entry name" value="Sod_Fe_C"/>
    <property type="match status" value="1"/>
</dbReference>
<feature type="domain" description="Manganese/iron superoxide dismutase N-terminal" evidence="7">
    <location>
        <begin position="8"/>
        <end position="86"/>
    </location>
</feature>
<dbReference type="GO" id="GO:0004784">
    <property type="term" value="F:superoxide dismutase activity"/>
    <property type="evidence" value="ECO:0007669"/>
    <property type="project" value="UniProtKB-EC"/>
</dbReference>
<accession>D2EEC7</accession>
<dbReference type="EMBL" id="GG730039">
    <property type="protein sequence ID" value="EEZ93306.1"/>
    <property type="molecule type" value="Genomic_DNA"/>
</dbReference>
<gene>
    <name evidence="9" type="ORF">BJBARM4_0064</name>
</gene>
<evidence type="ECO:0000256" key="2">
    <source>
        <dbReference type="ARBA" id="ARBA00012682"/>
    </source>
</evidence>
<evidence type="ECO:0000259" key="7">
    <source>
        <dbReference type="Pfam" id="PF00081"/>
    </source>
</evidence>
<dbReference type="Pfam" id="PF00081">
    <property type="entry name" value="Sod_Fe_N"/>
    <property type="match status" value="1"/>
</dbReference>
<keyword evidence="4 6" id="KW-0560">Oxidoreductase</keyword>
<dbReference type="PANTHER" id="PTHR11404">
    <property type="entry name" value="SUPEROXIDE DISMUTASE 2"/>
    <property type="match status" value="1"/>
</dbReference>
<reference evidence="9 10" key="1">
    <citation type="journal article" date="2010" name="Proc. Natl. Acad. Sci. U.S.A.">
        <title>Enigmatic, ultrasmall, uncultivated Archaea.</title>
        <authorList>
            <person name="Baker B.J."/>
            <person name="Comolli L.R."/>
            <person name="Dick G.J."/>
            <person name="Hauser L.J."/>
            <person name="Hyatt D."/>
            <person name="Dill B.D."/>
            <person name="Land M.L."/>
            <person name="Verberkmoes N.C."/>
            <person name="Hettich R.L."/>
            <person name="Banfield J.F."/>
        </authorList>
    </citation>
    <scope>NUCLEOTIDE SEQUENCE [LARGE SCALE GENOMIC DNA]</scope>
</reference>
<protein>
    <recommendedName>
        <fullName evidence="2 6">Superoxide dismutase</fullName>
        <ecNumber evidence="2 6">1.15.1.1</ecNumber>
    </recommendedName>
</protein>
<name>D2EEC7_PARA4</name>